<protein>
    <submittedName>
        <fullName evidence="2">Uncharacterized protein</fullName>
    </submittedName>
</protein>
<accession>A0A3P7M488</accession>
<dbReference type="Pfam" id="PF13424">
    <property type="entry name" value="TPR_12"/>
    <property type="match status" value="1"/>
</dbReference>
<organism evidence="2 3">
    <name type="scientific">Dibothriocephalus latus</name>
    <name type="common">Fish tapeworm</name>
    <name type="synonym">Diphyllobothrium latum</name>
    <dbReference type="NCBI Taxonomy" id="60516"/>
    <lineage>
        <taxon>Eukaryota</taxon>
        <taxon>Metazoa</taxon>
        <taxon>Spiralia</taxon>
        <taxon>Lophotrochozoa</taxon>
        <taxon>Platyhelminthes</taxon>
        <taxon>Cestoda</taxon>
        <taxon>Eucestoda</taxon>
        <taxon>Diphyllobothriidea</taxon>
        <taxon>Diphyllobothriidae</taxon>
        <taxon>Dibothriocephalus</taxon>
    </lineage>
</organism>
<dbReference type="AlphaFoldDB" id="A0A3P7M488"/>
<proteinExistence type="predicted"/>
<gene>
    <name evidence="2" type="ORF">DILT_LOCUS13239</name>
</gene>
<name>A0A3P7M488_DIBLA</name>
<dbReference type="SUPFAM" id="SSF48452">
    <property type="entry name" value="TPR-like"/>
    <property type="match status" value="1"/>
</dbReference>
<reference evidence="2 3" key="1">
    <citation type="submission" date="2018-11" db="EMBL/GenBank/DDBJ databases">
        <authorList>
            <consortium name="Pathogen Informatics"/>
        </authorList>
    </citation>
    <scope>NUCLEOTIDE SEQUENCE [LARGE SCALE GENOMIC DNA]</scope>
</reference>
<keyword evidence="3" id="KW-1185">Reference proteome</keyword>
<feature type="region of interest" description="Disordered" evidence="1">
    <location>
        <begin position="1"/>
        <end position="20"/>
    </location>
</feature>
<dbReference type="InterPro" id="IPR011990">
    <property type="entry name" value="TPR-like_helical_dom_sf"/>
</dbReference>
<evidence type="ECO:0000313" key="2">
    <source>
        <dbReference type="EMBL" id="VDN18677.1"/>
    </source>
</evidence>
<evidence type="ECO:0000256" key="1">
    <source>
        <dbReference type="SAM" id="MobiDB-lite"/>
    </source>
</evidence>
<evidence type="ECO:0000313" key="3">
    <source>
        <dbReference type="Proteomes" id="UP000281553"/>
    </source>
</evidence>
<feature type="compositionally biased region" description="Polar residues" evidence="1">
    <location>
        <begin position="1"/>
        <end position="13"/>
    </location>
</feature>
<dbReference type="Proteomes" id="UP000281553">
    <property type="component" value="Unassembled WGS sequence"/>
</dbReference>
<dbReference type="EMBL" id="UYRU01069407">
    <property type="protein sequence ID" value="VDN18677.1"/>
    <property type="molecule type" value="Genomic_DNA"/>
</dbReference>
<sequence length="432" mass="48038">MSKRSAAQTTASVTPRGPDITSAVSNTLDNFTENNDALAKILEKHGTGGNISDRTKKAAHELVLDLYTKLSTRCQLGLYSGNLLYHLVEGVNQFEITCARQRSNYRKLVRTIREVEAARHFMIDRVTEMQNILSATREAGLYWKFMYELRQFEYNLAGALDERKIWRSSKDYDTLWIAEIAGPLQTALQPIYAAIVPSLIEDGMKMAINLPKPEDDGMATYATALERIAQRCYEEGFYMEAETLMNAAQAIRKDVYGPNAPVVACGLTCLALIYGKMKDFDKAVKTNAEALAIWEKCKLENGLVAKSYLQAGNMLLSWGKEEDGVKMLKLALAKASDGLPLTGDIWDNEQDAAAMTQALSKLNSKLPPVVALPTTVQDALKEVAVGHAHCYRFKAATVLRDYLEECKPVNVVETSTSGPRRMTVIGRRSVYR</sequence>
<dbReference type="OrthoDB" id="5986190at2759"/>
<dbReference type="Gene3D" id="1.25.40.10">
    <property type="entry name" value="Tetratricopeptide repeat domain"/>
    <property type="match status" value="1"/>
</dbReference>